<evidence type="ECO:0000313" key="3">
    <source>
        <dbReference type="Proteomes" id="UP000250140"/>
    </source>
</evidence>
<dbReference type="PANTHER" id="PTHR39599">
    <property type="entry name" value="GPI-ANCHORED PROTEIN (EUROFUNG)-RELATED-RELATED"/>
    <property type="match status" value="1"/>
</dbReference>
<feature type="chain" id="PRO_5034863688" evidence="1">
    <location>
        <begin position="22"/>
        <end position="212"/>
    </location>
</feature>
<keyword evidence="1" id="KW-0732">Signal</keyword>
<dbReference type="EMBL" id="KV748459">
    <property type="protein sequence ID" value="OCL15337.1"/>
    <property type="molecule type" value="Genomic_DNA"/>
</dbReference>
<keyword evidence="3" id="KW-1185">Reference proteome</keyword>
<dbReference type="AlphaFoldDB" id="A0A8E2FDR4"/>
<dbReference type="Proteomes" id="UP000250140">
    <property type="component" value="Unassembled WGS sequence"/>
</dbReference>
<gene>
    <name evidence="2" type="ORF">AOQ84DRAFT_307415</name>
</gene>
<evidence type="ECO:0000313" key="2">
    <source>
        <dbReference type="EMBL" id="OCL15337.1"/>
    </source>
</evidence>
<dbReference type="PANTHER" id="PTHR39599:SF1">
    <property type="entry name" value="GPI-ANCHORED PROTEIN (EUROFUNG)"/>
    <property type="match status" value="1"/>
</dbReference>
<evidence type="ECO:0000256" key="1">
    <source>
        <dbReference type="SAM" id="SignalP"/>
    </source>
</evidence>
<protein>
    <submittedName>
        <fullName evidence="2">Uncharacterized protein</fullName>
    </submittedName>
</protein>
<feature type="signal peptide" evidence="1">
    <location>
        <begin position="1"/>
        <end position="21"/>
    </location>
</feature>
<dbReference type="OrthoDB" id="5410926at2759"/>
<organism evidence="2 3">
    <name type="scientific">Glonium stellatum</name>
    <dbReference type="NCBI Taxonomy" id="574774"/>
    <lineage>
        <taxon>Eukaryota</taxon>
        <taxon>Fungi</taxon>
        <taxon>Dikarya</taxon>
        <taxon>Ascomycota</taxon>
        <taxon>Pezizomycotina</taxon>
        <taxon>Dothideomycetes</taxon>
        <taxon>Pleosporomycetidae</taxon>
        <taxon>Gloniales</taxon>
        <taxon>Gloniaceae</taxon>
        <taxon>Glonium</taxon>
    </lineage>
</organism>
<proteinExistence type="predicted"/>
<reference evidence="2 3" key="1">
    <citation type="journal article" date="2016" name="Nat. Commun.">
        <title>Ectomycorrhizal ecology is imprinted in the genome of the dominant symbiotic fungus Cenococcum geophilum.</title>
        <authorList>
            <consortium name="DOE Joint Genome Institute"/>
            <person name="Peter M."/>
            <person name="Kohler A."/>
            <person name="Ohm R.A."/>
            <person name="Kuo A."/>
            <person name="Krutzmann J."/>
            <person name="Morin E."/>
            <person name="Arend M."/>
            <person name="Barry K.W."/>
            <person name="Binder M."/>
            <person name="Choi C."/>
            <person name="Clum A."/>
            <person name="Copeland A."/>
            <person name="Grisel N."/>
            <person name="Haridas S."/>
            <person name="Kipfer T."/>
            <person name="LaButti K."/>
            <person name="Lindquist E."/>
            <person name="Lipzen A."/>
            <person name="Maire R."/>
            <person name="Meier B."/>
            <person name="Mihaltcheva S."/>
            <person name="Molinier V."/>
            <person name="Murat C."/>
            <person name="Poggeler S."/>
            <person name="Quandt C.A."/>
            <person name="Sperisen C."/>
            <person name="Tritt A."/>
            <person name="Tisserant E."/>
            <person name="Crous P.W."/>
            <person name="Henrissat B."/>
            <person name="Nehls U."/>
            <person name="Egli S."/>
            <person name="Spatafora J.W."/>
            <person name="Grigoriev I.V."/>
            <person name="Martin F.M."/>
        </authorList>
    </citation>
    <scope>NUCLEOTIDE SEQUENCE [LARGE SCALE GENOMIC DNA]</scope>
    <source>
        <strain evidence="2 3">CBS 207.34</strain>
    </source>
</reference>
<sequence length="212" mass="21843">MGNMRNALISILVLLITVASATPNLFAPFLEAQLEETLTEGNDTAPRNELVKRQSNGCVSGYDSCANLGAAGLCCRSDSVCSADAAGHVACCPLNAACTGTIGGGVGATPTTTSSIPFVLAGTTTTSASFYFGTATATVASIQGATSAATYTRSTPLALQLIRAARLTSQAALRHSLEAFTALQSLAPTVALPFQQLQLQWIQRLPARFARA</sequence>
<accession>A0A8E2FDR4</accession>
<name>A0A8E2FDR4_9PEZI</name>